<dbReference type="SUPFAM" id="SSF53335">
    <property type="entry name" value="S-adenosyl-L-methionine-dependent methyltransferases"/>
    <property type="match status" value="1"/>
</dbReference>
<dbReference type="Pfam" id="PF08241">
    <property type="entry name" value="Methyltransf_11"/>
    <property type="match status" value="1"/>
</dbReference>
<keyword evidence="2" id="KW-0489">Methyltransferase</keyword>
<dbReference type="InterPro" id="IPR013216">
    <property type="entry name" value="Methyltransf_11"/>
</dbReference>
<dbReference type="GO" id="GO:0032259">
    <property type="term" value="P:methylation"/>
    <property type="evidence" value="ECO:0007669"/>
    <property type="project" value="UniProtKB-KW"/>
</dbReference>
<proteinExistence type="predicted"/>
<dbReference type="PROSITE" id="PS51257">
    <property type="entry name" value="PROKAR_LIPOPROTEIN"/>
    <property type="match status" value="1"/>
</dbReference>
<name>A0ABV3Z0A6_9PROT</name>
<evidence type="ECO:0000313" key="3">
    <source>
        <dbReference type="Proteomes" id="UP001560685"/>
    </source>
</evidence>
<dbReference type="Proteomes" id="UP001560685">
    <property type="component" value="Unassembled WGS sequence"/>
</dbReference>
<dbReference type="EMBL" id="JBEHZE010000001">
    <property type="protein sequence ID" value="MEX6632215.1"/>
    <property type="molecule type" value="Genomic_DNA"/>
</dbReference>
<accession>A0ABV3Z0A6</accession>
<evidence type="ECO:0000313" key="2">
    <source>
        <dbReference type="EMBL" id="MEX6632215.1"/>
    </source>
</evidence>
<comment type="caution">
    <text evidence="2">The sequence shown here is derived from an EMBL/GenBank/DDBJ whole genome shotgun (WGS) entry which is preliminary data.</text>
</comment>
<evidence type="ECO:0000259" key="1">
    <source>
        <dbReference type="Pfam" id="PF08241"/>
    </source>
</evidence>
<dbReference type="RefSeq" id="WP_369312068.1">
    <property type="nucleotide sequence ID" value="NZ_JBEHZE010000001.1"/>
</dbReference>
<sequence>MARLTRNPAALISIASALLIIGCTPDQTTTPAELAEDVDANDRAVEAALSHQDRLAADSEDDAARKPGSVLSFIGIEPGMTIFEMEAGGGYYTELFSRLVGPDGQVIMQNPSAFDSFLGDAVDKRLADDRLANVRLSKSRFDDLDADDASVDIVTWILGPHDLYYTPADGSSLGDDEAAFAEIARILKPGGTLIVLDHQAAVGSPSTTGGTVHRIDAAIVQNLATSASLVFAGESDVLINGDDNYNMNVFDASVRRKTDRFILKFRKPE</sequence>
<dbReference type="GO" id="GO:0008168">
    <property type="term" value="F:methyltransferase activity"/>
    <property type="evidence" value="ECO:0007669"/>
    <property type="project" value="UniProtKB-KW"/>
</dbReference>
<gene>
    <name evidence="2" type="ORF">ABFZ84_01520</name>
</gene>
<organism evidence="2 3">
    <name type="scientific">Hyphococcus lacteus</name>
    <dbReference type="NCBI Taxonomy" id="3143536"/>
    <lineage>
        <taxon>Bacteria</taxon>
        <taxon>Pseudomonadati</taxon>
        <taxon>Pseudomonadota</taxon>
        <taxon>Alphaproteobacteria</taxon>
        <taxon>Parvularculales</taxon>
        <taxon>Parvularculaceae</taxon>
        <taxon>Hyphococcus</taxon>
    </lineage>
</organism>
<dbReference type="Gene3D" id="3.40.50.150">
    <property type="entry name" value="Vaccinia Virus protein VP39"/>
    <property type="match status" value="1"/>
</dbReference>
<reference evidence="2 3" key="1">
    <citation type="submission" date="2024-05" db="EMBL/GenBank/DDBJ databases">
        <title>Three bacterial strains, DH-69, EH-24, and ECK-19 isolated from coastal sediments.</title>
        <authorList>
            <person name="Ye Y.-Q."/>
            <person name="Du Z.-J."/>
        </authorList>
    </citation>
    <scope>NUCLEOTIDE SEQUENCE [LARGE SCALE GENOMIC DNA]</scope>
    <source>
        <strain evidence="2 3">ECK-19</strain>
    </source>
</reference>
<keyword evidence="3" id="KW-1185">Reference proteome</keyword>
<keyword evidence="2" id="KW-0808">Transferase</keyword>
<dbReference type="InterPro" id="IPR029063">
    <property type="entry name" value="SAM-dependent_MTases_sf"/>
</dbReference>
<protein>
    <submittedName>
        <fullName evidence="2">Methyltransferase domain-containing protein</fullName>
    </submittedName>
</protein>
<feature type="domain" description="Methyltransferase type 11" evidence="1">
    <location>
        <begin position="88"/>
        <end position="195"/>
    </location>
</feature>